<feature type="region of interest" description="Disordered" evidence="1">
    <location>
        <begin position="48"/>
        <end position="91"/>
    </location>
</feature>
<dbReference type="Pfam" id="PF10199">
    <property type="entry name" value="Adaptin_binding"/>
    <property type="match status" value="1"/>
</dbReference>
<dbReference type="GO" id="GO:0016192">
    <property type="term" value="P:vesicle-mediated transport"/>
    <property type="evidence" value="ECO:0007669"/>
    <property type="project" value="InterPro"/>
</dbReference>
<evidence type="ECO:0008006" key="4">
    <source>
        <dbReference type="Google" id="ProtNLM"/>
    </source>
</evidence>
<feature type="compositionally biased region" description="Low complexity" evidence="1">
    <location>
        <begin position="73"/>
        <end position="91"/>
    </location>
</feature>
<dbReference type="PANTHER" id="PTHR28043">
    <property type="entry name" value="INCREASED RECOMBINATION CENTERS PROTEIN 6"/>
    <property type="match status" value="1"/>
</dbReference>
<dbReference type="Proteomes" id="UP000190744">
    <property type="component" value="Unassembled WGS sequence"/>
</dbReference>
<dbReference type="EMBL" id="LJBN01000100">
    <property type="protein sequence ID" value="OOQ89972.1"/>
    <property type="molecule type" value="Genomic_DNA"/>
</dbReference>
<dbReference type="GO" id="GO:0030674">
    <property type="term" value="F:protein-macromolecule adaptor activity"/>
    <property type="evidence" value="ECO:0007669"/>
    <property type="project" value="TreeGrafter"/>
</dbReference>
<gene>
    <name evidence="2" type="ORF">PEBR_05784</name>
</gene>
<feature type="compositionally biased region" description="Low complexity" evidence="1">
    <location>
        <begin position="1"/>
        <end position="13"/>
    </location>
</feature>
<dbReference type="AlphaFoldDB" id="A0A1S9RWV9"/>
<organism evidence="2 3">
    <name type="scientific">Penicillium brasilianum</name>
    <dbReference type="NCBI Taxonomy" id="104259"/>
    <lineage>
        <taxon>Eukaryota</taxon>
        <taxon>Fungi</taxon>
        <taxon>Dikarya</taxon>
        <taxon>Ascomycota</taxon>
        <taxon>Pezizomycotina</taxon>
        <taxon>Eurotiomycetes</taxon>
        <taxon>Eurotiomycetidae</taxon>
        <taxon>Eurotiales</taxon>
        <taxon>Aspergillaceae</taxon>
        <taxon>Penicillium</taxon>
    </lineage>
</organism>
<dbReference type="InterPro" id="IPR034627">
    <property type="entry name" value="Irc6"/>
</dbReference>
<reference evidence="3" key="1">
    <citation type="submission" date="2015-09" db="EMBL/GenBank/DDBJ databases">
        <authorList>
            <person name="Fill T.P."/>
            <person name="Baretta J.F."/>
            <person name="de Almeida L.G."/>
            <person name="Rocha M."/>
            <person name="de Souza D.H."/>
            <person name="Malavazi I."/>
            <person name="Cerdeira L.T."/>
            <person name="Hong H."/>
            <person name="Samborskyy M."/>
            <person name="de Vasconcelos A.T."/>
            <person name="Leadlay P."/>
            <person name="Rodrigues-Filho E."/>
        </authorList>
    </citation>
    <scope>NUCLEOTIDE SEQUENCE [LARGE SCALE GENOMIC DNA]</scope>
    <source>
        <strain evidence="3">LaBioMMi 136</strain>
    </source>
</reference>
<evidence type="ECO:0000313" key="3">
    <source>
        <dbReference type="Proteomes" id="UP000190744"/>
    </source>
</evidence>
<name>A0A1S9RWV9_PENBI</name>
<proteinExistence type="predicted"/>
<protein>
    <recommendedName>
        <fullName evidence="4">Alpha and gamma adaptin binding protein p34</fullName>
    </recommendedName>
</protein>
<accession>A0A1S9RWV9</accession>
<sequence>MTPTASASSPAEPSKSRSKHIANPRRLLILTPTSQSLSIIPPLLHSLTGVPVTNPPQHDTTSESPSQTPPQPSDNTSTHTTTTTTSFAGYTTHSPLRLDTKYYSAEIPLWVDEIPLTTESPAPTPAAATNTSEPGQWRAEFLSEEAEIVRDAVGALVVCVHGPEPKRTAPSTADADIDPASRPDVRAVLDLMRDVGAVKGCIDEERGGNGDVVGVFVLVGSRSSAAPKISALDEDRGLELGVDDVDLDGAADTPFSMGWWEDQLFDMGLFGWEVVEWDPAEQGVEKTRNKFGECEGMPRIKEVLETHDWSASGGADDLDDADLEFADDLEEELLGFGRSAHTSGFGHEVQELEREMMGLRMAIERGGGDGDESDLDGDDGDEELKVESIETLMMRMQAIRDMGSELPEGERRKFAAKAVSDIMREL</sequence>
<evidence type="ECO:0000256" key="1">
    <source>
        <dbReference type="SAM" id="MobiDB-lite"/>
    </source>
</evidence>
<dbReference type="Gene3D" id="3.40.50.11960">
    <property type="match status" value="1"/>
</dbReference>
<feature type="region of interest" description="Disordered" evidence="1">
    <location>
        <begin position="1"/>
        <end position="27"/>
    </location>
</feature>
<evidence type="ECO:0000313" key="2">
    <source>
        <dbReference type="EMBL" id="OOQ89972.1"/>
    </source>
</evidence>
<dbReference type="PANTHER" id="PTHR28043:SF1">
    <property type="entry name" value="INCREASED RECOMBINATION CENTERS PROTEIN 6"/>
    <property type="match status" value="1"/>
</dbReference>
<comment type="caution">
    <text evidence="2">The sequence shown here is derived from an EMBL/GenBank/DDBJ whole genome shotgun (WGS) entry which is preliminary data.</text>
</comment>